<dbReference type="AlphaFoldDB" id="A0A7J6HMU5"/>
<dbReference type="Gene3D" id="3.40.50.300">
    <property type="entry name" value="P-loop containing nucleotide triphosphate hydrolases"/>
    <property type="match status" value="1"/>
</dbReference>
<comment type="similarity">
    <text evidence="2">Belongs to the small GTPase superfamily. Rab family.</text>
</comment>
<organism evidence="5 6">
    <name type="scientific">Cannabis sativa</name>
    <name type="common">Hemp</name>
    <name type="synonym">Marijuana</name>
    <dbReference type="NCBI Taxonomy" id="3483"/>
    <lineage>
        <taxon>Eukaryota</taxon>
        <taxon>Viridiplantae</taxon>
        <taxon>Streptophyta</taxon>
        <taxon>Embryophyta</taxon>
        <taxon>Tracheophyta</taxon>
        <taxon>Spermatophyta</taxon>
        <taxon>Magnoliopsida</taxon>
        <taxon>eudicotyledons</taxon>
        <taxon>Gunneridae</taxon>
        <taxon>Pentapetalae</taxon>
        <taxon>rosids</taxon>
        <taxon>fabids</taxon>
        <taxon>Rosales</taxon>
        <taxon>Cannabaceae</taxon>
        <taxon>Cannabis</taxon>
    </lineage>
</organism>
<dbReference type="InterPro" id="IPR027417">
    <property type="entry name" value="P-loop_NTPase"/>
</dbReference>
<dbReference type="EMBL" id="JAATIP010000004">
    <property type="protein sequence ID" value="KAF4395978.1"/>
    <property type="molecule type" value="Genomic_DNA"/>
</dbReference>
<comment type="caution">
    <text evidence="5">The sequence shown here is derived from an EMBL/GenBank/DDBJ whole genome shotgun (WGS) entry which is preliminary data.</text>
</comment>
<comment type="subcellular location">
    <subcellularLocation>
        <location evidence="1">Golgi apparatus membrane</location>
    </subcellularLocation>
</comment>
<evidence type="ECO:0000313" key="5">
    <source>
        <dbReference type="EMBL" id="KAF4395978.1"/>
    </source>
</evidence>
<evidence type="ECO:0000256" key="1">
    <source>
        <dbReference type="ARBA" id="ARBA00004394"/>
    </source>
</evidence>
<gene>
    <name evidence="5" type="ORF">F8388_013147</name>
</gene>
<dbReference type="Proteomes" id="UP000525078">
    <property type="component" value="Unassembled WGS sequence"/>
</dbReference>
<dbReference type="InterPro" id="IPR050305">
    <property type="entry name" value="Small_GTPase_Rab"/>
</dbReference>
<dbReference type="Pfam" id="PF00071">
    <property type="entry name" value="Ras"/>
    <property type="match status" value="1"/>
</dbReference>
<keyword evidence="3" id="KW-0547">Nucleotide-binding</keyword>
<dbReference type="GO" id="GO:0003924">
    <property type="term" value="F:GTPase activity"/>
    <property type="evidence" value="ECO:0007669"/>
    <property type="project" value="InterPro"/>
</dbReference>
<dbReference type="GO" id="GO:0005525">
    <property type="term" value="F:GTP binding"/>
    <property type="evidence" value="ECO:0007669"/>
    <property type="project" value="UniProtKB-KW"/>
</dbReference>
<dbReference type="InterPro" id="IPR001806">
    <property type="entry name" value="Small_GTPase"/>
</dbReference>
<reference evidence="5 6" key="1">
    <citation type="journal article" date="2020" name="bioRxiv">
        <title>Sequence and annotation of 42 cannabis genomes reveals extensive copy number variation in cannabinoid synthesis and pathogen resistance genes.</title>
        <authorList>
            <person name="Mckernan K.J."/>
            <person name="Helbert Y."/>
            <person name="Kane L.T."/>
            <person name="Ebling H."/>
            <person name="Zhang L."/>
            <person name="Liu B."/>
            <person name="Eaton Z."/>
            <person name="Mclaughlin S."/>
            <person name="Kingan S."/>
            <person name="Baybayan P."/>
            <person name="Concepcion G."/>
            <person name="Jordan M."/>
            <person name="Riva A."/>
            <person name="Barbazuk W."/>
            <person name="Harkins T."/>
        </authorList>
    </citation>
    <scope>NUCLEOTIDE SEQUENCE [LARGE SCALE GENOMIC DNA]</scope>
    <source>
        <strain evidence="6">cv. Jamaican Lion 4</strain>
        <tissue evidence="5">Leaf</tissue>
    </source>
</reference>
<name>A0A7J6HMU5_CANSA</name>
<evidence type="ECO:0000313" key="6">
    <source>
        <dbReference type="Proteomes" id="UP000525078"/>
    </source>
</evidence>
<dbReference type="GO" id="GO:0000139">
    <property type="term" value="C:Golgi membrane"/>
    <property type="evidence" value="ECO:0007669"/>
    <property type="project" value="UniProtKB-SubCell"/>
</dbReference>
<evidence type="ECO:0000256" key="4">
    <source>
        <dbReference type="ARBA" id="ARBA00023134"/>
    </source>
</evidence>
<sequence>MDNACEPNPINPFSLRFWDLQNSSSPHITNWIRNIEQHASDNVKKILVGNKADMDESRRIYLMGSDSIIENLMLERSNIRVYNVDKGWKVQKNSVVTDITNWIRNIEQHASDNVKKILDVKFDEGPGLLL</sequence>
<evidence type="ECO:0000256" key="2">
    <source>
        <dbReference type="ARBA" id="ARBA00006270"/>
    </source>
</evidence>
<dbReference type="PANTHER" id="PTHR47980">
    <property type="entry name" value="LD44762P"/>
    <property type="match status" value="1"/>
</dbReference>
<accession>A0A7J6HMU5</accession>
<keyword evidence="4" id="KW-0342">GTP-binding</keyword>
<evidence type="ECO:0000256" key="3">
    <source>
        <dbReference type="ARBA" id="ARBA00022741"/>
    </source>
</evidence>
<proteinExistence type="inferred from homology"/>
<protein>
    <submittedName>
        <fullName evidence="5">Uncharacterized protein</fullName>
    </submittedName>
</protein>
<dbReference type="SUPFAM" id="SSF52540">
    <property type="entry name" value="P-loop containing nucleoside triphosphate hydrolases"/>
    <property type="match status" value="1"/>
</dbReference>